<protein>
    <recommendedName>
        <fullName evidence="6">Galactose-1-phosphate uridyl transferase N-terminal domain-containing protein</fullName>
    </recommendedName>
</protein>
<evidence type="ECO:0000256" key="1">
    <source>
        <dbReference type="ARBA" id="ARBA00022679"/>
    </source>
</evidence>
<dbReference type="Proteomes" id="UP001515480">
    <property type="component" value="Unassembled WGS sequence"/>
</dbReference>
<sequence length="398" mass="44629">MALVSLARAIRQSWRVAPHAMGARPLARGASTTIEFGQLRQNACNGDWVCFATGRSNRPIQTSVVQEGFRTTQGIAHDANCPFCFGNEPLSGASLLEVPGGGDPWSLRIVANKYPAVKMPSDWKAVERSRQERGSKFRNNVVLDNVLDAVGSHEVVIETPLHNSVLALGDLARVERLVRAWRDRGRELIHDNSWVHHVLYFKNQGTVGGASLLHPHSQLVALPIVPEHVQRSQDHAFQWFTEHNQSVWGRMLEEELDLMACSPGQHRIVDSNDEFVALVPFAALSPYSMWIVPRRDSAHFDETSDASLAAFAELLHRCLRRLHVCLKEPDFNLLIRSAPVANRSRQRAFNASTYYRWHATLFPRMGAGAMAGFEFASGIFSNSNWPEDDAEKLRRVEI</sequence>
<reference evidence="7 8" key="1">
    <citation type="journal article" date="2024" name="Science">
        <title>Giant polyketide synthase enzymes in the biosynthesis of giant marine polyether toxins.</title>
        <authorList>
            <person name="Fallon T.R."/>
            <person name="Shende V.V."/>
            <person name="Wierzbicki I.H."/>
            <person name="Pendleton A.L."/>
            <person name="Watervoot N.F."/>
            <person name="Auber R.P."/>
            <person name="Gonzalez D.J."/>
            <person name="Wisecaver J.H."/>
            <person name="Moore B.S."/>
        </authorList>
    </citation>
    <scope>NUCLEOTIDE SEQUENCE [LARGE SCALE GENOMIC DNA]</scope>
    <source>
        <strain evidence="7 8">12B1</strain>
    </source>
</reference>
<proteinExistence type="predicted"/>
<dbReference type="InterPro" id="IPR005849">
    <property type="entry name" value="GalP_Utransf_N"/>
</dbReference>
<accession>A0AB34K2D7</accession>
<evidence type="ECO:0000256" key="4">
    <source>
        <dbReference type="PIRSR" id="PIRSR000808-1"/>
    </source>
</evidence>
<gene>
    <name evidence="7" type="ORF">AB1Y20_015377</name>
</gene>
<dbReference type="InterPro" id="IPR001937">
    <property type="entry name" value="GalP_UDPtransf1"/>
</dbReference>
<dbReference type="AlphaFoldDB" id="A0AB34K2D7"/>
<keyword evidence="8" id="KW-1185">Reference proteome</keyword>
<dbReference type="PANTHER" id="PTHR42763:SF2">
    <property type="entry name" value="ADP-GLUCOSE PHOSPHORYLASE"/>
    <property type="match status" value="1"/>
</dbReference>
<dbReference type="PANTHER" id="PTHR42763">
    <property type="entry name" value="ADP-GLUCOSE PHOSPHORYLASE"/>
    <property type="match status" value="1"/>
</dbReference>
<feature type="binding site" evidence="5">
    <location>
        <position position="81"/>
    </location>
    <ligand>
        <name>Zn(2+)</name>
        <dbReference type="ChEBI" id="CHEBI:29105"/>
    </ligand>
</feature>
<organism evidence="7 8">
    <name type="scientific">Prymnesium parvum</name>
    <name type="common">Toxic golden alga</name>
    <dbReference type="NCBI Taxonomy" id="97485"/>
    <lineage>
        <taxon>Eukaryota</taxon>
        <taxon>Haptista</taxon>
        <taxon>Haptophyta</taxon>
        <taxon>Prymnesiophyceae</taxon>
        <taxon>Prymnesiales</taxon>
        <taxon>Prymnesiaceae</taxon>
        <taxon>Prymnesium</taxon>
    </lineage>
</organism>
<feature type="active site" description="Tele-UMP-histidine intermediate" evidence="4">
    <location>
        <position position="216"/>
    </location>
</feature>
<evidence type="ECO:0000256" key="2">
    <source>
        <dbReference type="ARBA" id="ARBA00022695"/>
    </source>
</evidence>
<keyword evidence="5" id="KW-0862">Zinc</keyword>
<comment type="caution">
    <text evidence="7">The sequence shown here is derived from an EMBL/GenBank/DDBJ whole genome shotgun (WGS) entry which is preliminary data.</text>
</comment>
<evidence type="ECO:0000313" key="7">
    <source>
        <dbReference type="EMBL" id="KAL1526674.1"/>
    </source>
</evidence>
<keyword evidence="1" id="KW-0808">Transferase</keyword>
<dbReference type="Pfam" id="PF01087">
    <property type="entry name" value="GalP_UDP_transf"/>
    <property type="match status" value="1"/>
</dbReference>
<keyword evidence="3" id="KW-0119">Carbohydrate metabolism</keyword>
<dbReference type="GO" id="GO:0006012">
    <property type="term" value="P:galactose metabolic process"/>
    <property type="evidence" value="ECO:0007669"/>
    <property type="project" value="InterPro"/>
</dbReference>
<dbReference type="SUPFAM" id="SSF54197">
    <property type="entry name" value="HIT-like"/>
    <property type="match status" value="2"/>
</dbReference>
<dbReference type="GO" id="GO:0008270">
    <property type="term" value="F:zinc ion binding"/>
    <property type="evidence" value="ECO:0007669"/>
    <property type="project" value="InterPro"/>
</dbReference>
<feature type="domain" description="Galactose-1-phosphate uridyl transferase N-terminal" evidence="6">
    <location>
        <begin position="38"/>
        <end position="226"/>
    </location>
</feature>
<feature type="binding site" evidence="5">
    <location>
        <position position="162"/>
    </location>
    <ligand>
        <name>Zn(2+)</name>
        <dbReference type="ChEBI" id="CHEBI:29105"/>
    </ligand>
</feature>
<keyword evidence="5" id="KW-0479">Metal-binding</keyword>
<evidence type="ECO:0000256" key="3">
    <source>
        <dbReference type="ARBA" id="ARBA00023277"/>
    </source>
</evidence>
<name>A0AB34K2D7_PRYPA</name>
<feature type="binding site" evidence="5">
    <location>
        <position position="214"/>
    </location>
    <ligand>
        <name>Zn(2+)</name>
        <dbReference type="ChEBI" id="CHEBI:29105"/>
    </ligand>
</feature>
<dbReference type="Gene3D" id="3.30.428.10">
    <property type="entry name" value="HIT-like"/>
    <property type="match status" value="2"/>
</dbReference>
<evidence type="ECO:0000313" key="8">
    <source>
        <dbReference type="Proteomes" id="UP001515480"/>
    </source>
</evidence>
<dbReference type="InterPro" id="IPR036265">
    <property type="entry name" value="HIT-like_sf"/>
</dbReference>
<dbReference type="EMBL" id="JBGBPQ010000003">
    <property type="protein sequence ID" value="KAL1526674.1"/>
    <property type="molecule type" value="Genomic_DNA"/>
</dbReference>
<feature type="binding site" evidence="5">
    <location>
        <position position="84"/>
    </location>
    <ligand>
        <name>Zn(2+)</name>
        <dbReference type="ChEBI" id="CHEBI:29105"/>
    </ligand>
</feature>
<dbReference type="PIRSF" id="PIRSF000808">
    <property type="entry name" value="GalT"/>
    <property type="match status" value="1"/>
</dbReference>
<evidence type="ECO:0000256" key="5">
    <source>
        <dbReference type="PIRSR" id="PIRSR000808-3"/>
    </source>
</evidence>
<dbReference type="InterPro" id="IPR053177">
    <property type="entry name" value="ADP-glucose_phosphorylase"/>
</dbReference>
<dbReference type="GO" id="GO:0008108">
    <property type="term" value="F:UDP-glucose:hexose-1-phosphate uridylyltransferase activity"/>
    <property type="evidence" value="ECO:0007669"/>
    <property type="project" value="InterPro"/>
</dbReference>
<comment type="cofactor">
    <cofactor evidence="5">
        <name>Zn(2+)</name>
        <dbReference type="ChEBI" id="CHEBI:29105"/>
    </cofactor>
    <text evidence="5">Binds 1 zinc ion per subunit.</text>
</comment>
<evidence type="ECO:0000259" key="6">
    <source>
        <dbReference type="Pfam" id="PF01087"/>
    </source>
</evidence>
<keyword evidence="2" id="KW-0548">Nucleotidyltransferase</keyword>